<dbReference type="PANTHER" id="PTHR43048:SF3">
    <property type="entry name" value="METHYLMALONYL-COA EPIMERASE, MITOCHONDRIAL"/>
    <property type="match status" value="1"/>
</dbReference>
<keyword evidence="4" id="KW-1185">Reference proteome</keyword>
<dbReference type="InterPro" id="IPR029068">
    <property type="entry name" value="Glyas_Bleomycin-R_OHBP_Dase"/>
</dbReference>
<dbReference type="STRING" id="555875.SAMN04488124_3013"/>
<dbReference type="PANTHER" id="PTHR43048">
    <property type="entry name" value="METHYLMALONYL-COA EPIMERASE"/>
    <property type="match status" value="1"/>
</dbReference>
<keyword evidence="3" id="KW-0560">Oxidoreductase</keyword>
<feature type="domain" description="VOC" evidence="2">
    <location>
        <begin position="4"/>
        <end position="121"/>
    </location>
</feature>
<dbReference type="GO" id="GO:0004493">
    <property type="term" value="F:methylmalonyl-CoA epimerase activity"/>
    <property type="evidence" value="ECO:0007669"/>
    <property type="project" value="TreeGrafter"/>
</dbReference>
<reference evidence="4" key="1">
    <citation type="submission" date="2016-10" db="EMBL/GenBank/DDBJ databases">
        <authorList>
            <person name="Varghese N."/>
            <person name="Submissions S."/>
        </authorList>
    </citation>
    <scope>NUCLEOTIDE SEQUENCE [LARGE SCALE GENOMIC DNA]</scope>
    <source>
        <strain evidence="4">CGMCC 1.8711</strain>
    </source>
</reference>
<dbReference type="GO" id="GO:0051213">
    <property type="term" value="F:dioxygenase activity"/>
    <property type="evidence" value="ECO:0007669"/>
    <property type="project" value="UniProtKB-KW"/>
</dbReference>
<dbReference type="GO" id="GO:0046872">
    <property type="term" value="F:metal ion binding"/>
    <property type="evidence" value="ECO:0007669"/>
    <property type="project" value="UniProtKB-KW"/>
</dbReference>
<dbReference type="SUPFAM" id="SSF54593">
    <property type="entry name" value="Glyoxalase/Bleomycin resistance protein/Dihydroxybiphenyl dioxygenase"/>
    <property type="match status" value="1"/>
</dbReference>
<evidence type="ECO:0000313" key="4">
    <source>
        <dbReference type="Proteomes" id="UP000243250"/>
    </source>
</evidence>
<dbReference type="GO" id="GO:0046491">
    <property type="term" value="P:L-methylmalonyl-CoA metabolic process"/>
    <property type="evidence" value="ECO:0007669"/>
    <property type="project" value="TreeGrafter"/>
</dbReference>
<dbReference type="Proteomes" id="UP000243250">
    <property type="component" value="Unassembled WGS sequence"/>
</dbReference>
<dbReference type="InterPro" id="IPR051785">
    <property type="entry name" value="MMCE/EMCE_epimerase"/>
</dbReference>
<dbReference type="EMBL" id="FOYS01000005">
    <property type="protein sequence ID" value="SFR64203.1"/>
    <property type="molecule type" value="Genomic_DNA"/>
</dbReference>
<evidence type="ECO:0000313" key="3">
    <source>
        <dbReference type="EMBL" id="SFR64203.1"/>
    </source>
</evidence>
<accession>A0A1I6IBX9</accession>
<dbReference type="InterPro" id="IPR037523">
    <property type="entry name" value="VOC_core"/>
</dbReference>
<evidence type="ECO:0000259" key="2">
    <source>
        <dbReference type="PROSITE" id="PS51819"/>
    </source>
</evidence>
<keyword evidence="1" id="KW-0479">Metal-binding</keyword>
<protein>
    <submittedName>
        <fullName evidence="3">Catechol 2,3-dioxygenase</fullName>
    </submittedName>
</protein>
<dbReference type="Pfam" id="PF00903">
    <property type="entry name" value="Glyoxalase"/>
    <property type="match status" value="1"/>
</dbReference>
<dbReference type="PROSITE" id="PS51819">
    <property type="entry name" value="VOC"/>
    <property type="match status" value="1"/>
</dbReference>
<sequence>MTATINHVSVLARDLDDSVAFYRDLFDMEPVPTPNFEVPVQWMQCGDAQLHLFEREVDAPSYHHFGITVPDFEAVYRYAVETDCFANWDDSAPGALFELPDGVVQLYINDPAGNLVEVDHPDVTTLDDDLREQITNRSELTSQSGEAARATLNLRE</sequence>
<dbReference type="Gene3D" id="3.10.180.10">
    <property type="entry name" value="2,3-Dihydroxybiphenyl 1,2-Dioxygenase, domain 1"/>
    <property type="match status" value="1"/>
</dbReference>
<name>A0A1I6IBX9_9EURY</name>
<keyword evidence="3" id="KW-0223">Dioxygenase</keyword>
<proteinExistence type="predicted"/>
<organism evidence="3 4">
    <name type="scientific">Halogeometricum limi</name>
    <dbReference type="NCBI Taxonomy" id="555875"/>
    <lineage>
        <taxon>Archaea</taxon>
        <taxon>Methanobacteriati</taxon>
        <taxon>Methanobacteriota</taxon>
        <taxon>Stenosarchaea group</taxon>
        <taxon>Halobacteria</taxon>
        <taxon>Halobacteriales</taxon>
        <taxon>Haloferacaceae</taxon>
        <taxon>Halogeometricum</taxon>
    </lineage>
</organism>
<gene>
    <name evidence="3" type="ORF">SAMN04488124_3013</name>
</gene>
<dbReference type="AlphaFoldDB" id="A0A1I6IBX9"/>
<evidence type="ECO:0000256" key="1">
    <source>
        <dbReference type="ARBA" id="ARBA00022723"/>
    </source>
</evidence>
<dbReference type="InterPro" id="IPR004360">
    <property type="entry name" value="Glyas_Fos-R_dOase_dom"/>
</dbReference>